<dbReference type="InterPro" id="IPR000639">
    <property type="entry name" value="Epox_hydrolase-like"/>
</dbReference>
<dbReference type="InterPro" id="IPR000073">
    <property type="entry name" value="AB_hydrolase_1"/>
</dbReference>
<evidence type="ECO:0000256" key="1">
    <source>
        <dbReference type="ARBA" id="ARBA00022801"/>
    </source>
</evidence>
<feature type="domain" description="AB hydrolase-1" evidence="2">
    <location>
        <begin position="29"/>
        <end position="284"/>
    </location>
</feature>
<dbReference type="PRINTS" id="PR00111">
    <property type="entry name" value="ABHYDROLASE"/>
</dbReference>
<reference evidence="3" key="1">
    <citation type="submission" date="2020-02" db="EMBL/GenBank/DDBJ databases">
        <authorList>
            <person name="Meier V. D."/>
        </authorList>
    </citation>
    <scope>NUCLEOTIDE SEQUENCE</scope>
    <source>
        <strain evidence="3">AVDCRST_MAG23</strain>
    </source>
</reference>
<dbReference type="Gene3D" id="3.40.50.1820">
    <property type="entry name" value="alpha/beta hydrolase"/>
    <property type="match status" value="1"/>
</dbReference>
<dbReference type="PANTHER" id="PTHR43329">
    <property type="entry name" value="EPOXIDE HYDROLASE"/>
    <property type="match status" value="1"/>
</dbReference>
<dbReference type="SUPFAM" id="SSF53474">
    <property type="entry name" value="alpha/beta-Hydrolases"/>
    <property type="match status" value="1"/>
</dbReference>
<keyword evidence="1" id="KW-0378">Hydrolase</keyword>
<dbReference type="InterPro" id="IPR029058">
    <property type="entry name" value="AB_hydrolase_fold"/>
</dbReference>
<protein>
    <recommendedName>
        <fullName evidence="2">AB hydrolase-1 domain-containing protein</fullName>
    </recommendedName>
</protein>
<proteinExistence type="predicted"/>
<dbReference type="EMBL" id="CADCWD010000096">
    <property type="protein sequence ID" value="CAA9549629.1"/>
    <property type="molecule type" value="Genomic_DNA"/>
</dbReference>
<sequence length="298" mass="33199">MIELQTTRINLSTGLTLKVALGGPEDAEPIIFLHGFPESHRTWRHQLHSLAPDFRVVAPDQRGFGGSDKPEAVEEYETSKPVADLMALADALGIGSFTLVGHDWGGAAAWLAALRHGDRIKRLVVVNAPHPLLFQRSVIDDEAQRAASQYIRAFRTPGFEKAIEAMGYDTFLEKTFASHVDLRLLSDKERQAYIDDWSKPGAMAAMLNWYRASNIKVPEVGEKAHKPLWTHAPFPKLKMPVLVVWGLKDKALLPLQLDGLNDVVEDLRIVVEKDAGHFIPWEKPEAVTSAIRDFMAEA</sequence>
<dbReference type="Pfam" id="PF00561">
    <property type="entry name" value="Abhydrolase_1"/>
    <property type="match status" value="1"/>
</dbReference>
<dbReference type="PRINTS" id="PR00412">
    <property type="entry name" value="EPOXHYDRLASE"/>
</dbReference>
<gene>
    <name evidence="3" type="ORF">AVDCRST_MAG23-2871</name>
</gene>
<name>A0A6J4UFW3_9SPHN</name>
<organism evidence="3">
    <name type="scientific">uncultured Sphingosinicella sp</name>
    <dbReference type="NCBI Taxonomy" id="478748"/>
    <lineage>
        <taxon>Bacteria</taxon>
        <taxon>Pseudomonadati</taxon>
        <taxon>Pseudomonadota</taxon>
        <taxon>Alphaproteobacteria</taxon>
        <taxon>Sphingomonadales</taxon>
        <taxon>Sphingosinicellaceae</taxon>
        <taxon>Sphingosinicella</taxon>
        <taxon>environmental samples</taxon>
    </lineage>
</organism>
<dbReference type="GO" id="GO:0016787">
    <property type="term" value="F:hydrolase activity"/>
    <property type="evidence" value="ECO:0007669"/>
    <property type="project" value="UniProtKB-KW"/>
</dbReference>
<evidence type="ECO:0000313" key="3">
    <source>
        <dbReference type="EMBL" id="CAA9549629.1"/>
    </source>
</evidence>
<evidence type="ECO:0000259" key="2">
    <source>
        <dbReference type="Pfam" id="PF00561"/>
    </source>
</evidence>
<accession>A0A6J4UFW3</accession>
<dbReference type="AlphaFoldDB" id="A0A6J4UFW3"/>